<keyword evidence="3" id="KW-1185">Reference proteome</keyword>
<protein>
    <submittedName>
        <fullName evidence="2">Uncharacterized protein</fullName>
    </submittedName>
</protein>
<name>A0AA36GUK6_CYLNA</name>
<organism evidence="2 3">
    <name type="scientific">Cylicocyclus nassatus</name>
    <name type="common">Nematode worm</name>
    <dbReference type="NCBI Taxonomy" id="53992"/>
    <lineage>
        <taxon>Eukaryota</taxon>
        <taxon>Metazoa</taxon>
        <taxon>Ecdysozoa</taxon>
        <taxon>Nematoda</taxon>
        <taxon>Chromadorea</taxon>
        <taxon>Rhabditida</taxon>
        <taxon>Rhabditina</taxon>
        <taxon>Rhabditomorpha</taxon>
        <taxon>Strongyloidea</taxon>
        <taxon>Strongylidae</taxon>
        <taxon>Cylicocyclus</taxon>
    </lineage>
</organism>
<dbReference type="AlphaFoldDB" id="A0AA36GUK6"/>
<evidence type="ECO:0000256" key="1">
    <source>
        <dbReference type="SAM" id="MobiDB-lite"/>
    </source>
</evidence>
<accession>A0AA36GUK6</accession>
<dbReference type="EMBL" id="CATQJL010000223">
    <property type="protein sequence ID" value="CAJ0598394.1"/>
    <property type="molecule type" value="Genomic_DNA"/>
</dbReference>
<reference evidence="2" key="1">
    <citation type="submission" date="2023-07" db="EMBL/GenBank/DDBJ databases">
        <authorList>
            <consortium name="CYATHOMIX"/>
        </authorList>
    </citation>
    <scope>NUCLEOTIDE SEQUENCE</scope>
    <source>
        <strain evidence="2">N/A</strain>
    </source>
</reference>
<feature type="region of interest" description="Disordered" evidence="1">
    <location>
        <begin position="89"/>
        <end position="139"/>
    </location>
</feature>
<dbReference type="Proteomes" id="UP001176961">
    <property type="component" value="Unassembled WGS sequence"/>
</dbReference>
<sequence>MFPRKNNVMTHRVELGRFVNAAMPSGRWMLVDKDKIMEMMNSAEQLRQNIGQGGNPLAARIAAMEEVIKNLTELKPLKNPTLHRRLLRQQVAPLPPNQLKGSFRPARIPPNPVLKRSAQRRSRGQARLRRPKGQRKSKF</sequence>
<evidence type="ECO:0000313" key="2">
    <source>
        <dbReference type="EMBL" id="CAJ0598394.1"/>
    </source>
</evidence>
<gene>
    <name evidence="2" type="ORF">CYNAS_LOCUS10377</name>
</gene>
<comment type="caution">
    <text evidence="2">The sequence shown here is derived from an EMBL/GenBank/DDBJ whole genome shotgun (WGS) entry which is preliminary data.</text>
</comment>
<proteinExistence type="predicted"/>
<feature type="compositionally biased region" description="Basic residues" evidence="1">
    <location>
        <begin position="117"/>
        <end position="139"/>
    </location>
</feature>
<evidence type="ECO:0000313" key="3">
    <source>
        <dbReference type="Proteomes" id="UP001176961"/>
    </source>
</evidence>